<evidence type="ECO:0000256" key="4">
    <source>
        <dbReference type="ARBA" id="ARBA00023277"/>
    </source>
</evidence>
<feature type="domain" description="BACON" evidence="10">
    <location>
        <begin position="59"/>
        <end position="114"/>
    </location>
</feature>
<organism evidence="11 12">
    <name type="scientific">Anditalea andensis</name>
    <dbReference type="NCBI Taxonomy" id="1048983"/>
    <lineage>
        <taxon>Bacteria</taxon>
        <taxon>Pseudomonadati</taxon>
        <taxon>Bacteroidota</taxon>
        <taxon>Cytophagia</taxon>
        <taxon>Cytophagales</taxon>
        <taxon>Cytophagaceae</taxon>
        <taxon>Anditalea</taxon>
    </lineage>
</organism>
<keyword evidence="3" id="KW-0136">Cellulose degradation</keyword>
<gene>
    <name evidence="11" type="ORF">EL17_09830</name>
</gene>
<feature type="signal peptide" evidence="8">
    <location>
        <begin position="1"/>
        <end position="23"/>
    </location>
</feature>
<name>A0A074KXX5_9BACT</name>
<dbReference type="InterPro" id="IPR050386">
    <property type="entry name" value="Glycosyl_hydrolase_5"/>
</dbReference>
<sequence length="476" mass="53610">MNMKSFKTIFAHLLFLFYFSSCADEQVVPTEVQLEVSPGALEFGPESGEGTIEVTSNTFWSSSTDVDWITLSNHPSSQSGLLVVGVSPNPSTSHRAAMITFTAEELTLDVQVIQQGSQQEASHNLPPDATGMRDLSSLEMAKLLKVGWNLGNSLEAIGGETAWGNPPVSETLINAVKAAGFNAVRIPVAWSRFSDANTFTIDESWMDRVEEVVNDVLNNDMYAIINIHWDNGWIQPTFAEQEYVTERLEAMWRQIAINFRDYDDKLLFAGTNEVMVTGDYSTPSEEYYTVQNGYNQTFVNTVRTTGGRNAYRHLVVQGFNTNIDHTVNFARIPDDTTEDRILMEVHYYDPYNFSLNENSLVSQWGKDATDPTATETWANEPYVDRQFQKIKNSFIDQGIGVILGEYGAISRLNVEGHEGYREYYIQYITRSAHRHGLVPFYWDNGYSGNHGFAIFDRNTGARIYPEIVNAIMDSVD</sequence>
<dbReference type="InterPro" id="IPR024361">
    <property type="entry name" value="BACON"/>
</dbReference>
<dbReference type="STRING" id="1048983.EL17_09830"/>
<keyword evidence="5 7" id="KW-0326">Glycosidase</keyword>
<evidence type="ECO:0000313" key="11">
    <source>
        <dbReference type="EMBL" id="KEO73799.1"/>
    </source>
</evidence>
<dbReference type="Proteomes" id="UP000027821">
    <property type="component" value="Unassembled WGS sequence"/>
</dbReference>
<keyword evidence="4" id="KW-0119">Carbohydrate metabolism</keyword>
<evidence type="ECO:0000259" key="10">
    <source>
        <dbReference type="Pfam" id="PF13004"/>
    </source>
</evidence>
<dbReference type="GO" id="GO:0030245">
    <property type="term" value="P:cellulose catabolic process"/>
    <property type="evidence" value="ECO:0007669"/>
    <property type="project" value="UniProtKB-KW"/>
</dbReference>
<keyword evidence="12" id="KW-1185">Reference proteome</keyword>
<feature type="domain" description="Glycoside hydrolase family 5" evidence="9">
    <location>
        <begin position="154"/>
        <end position="447"/>
    </location>
</feature>
<dbReference type="EMBL" id="JMIH01000018">
    <property type="protein sequence ID" value="KEO73799.1"/>
    <property type="molecule type" value="Genomic_DNA"/>
</dbReference>
<dbReference type="InterPro" id="IPR017853">
    <property type="entry name" value="GH"/>
</dbReference>
<dbReference type="CDD" id="cd14948">
    <property type="entry name" value="BACON"/>
    <property type="match status" value="1"/>
</dbReference>
<evidence type="ECO:0000256" key="3">
    <source>
        <dbReference type="ARBA" id="ARBA00023001"/>
    </source>
</evidence>
<evidence type="ECO:0000313" key="12">
    <source>
        <dbReference type="Proteomes" id="UP000027821"/>
    </source>
</evidence>
<dbReference type="PANTHER" id="PTHR31297">
    <property type="entry name" value="GLUCAN ENDO-1,6-BETA-GLUCOSIDASE B"/>
    <property type="match status" value="1"/>
</dbReference>
<evidence type="ECO:0000256" key="8">
    <source>
        <dbReference type="SAM" id="SignalP"/>
    </source>
</evidence>
<proteinExistence type="inferred from homology"/>
<dbReference type="PANTHER" id="PTHR31297:SF41">
    <property type="entry name" value="ENDOGLUCANASE, PUTATIVE (AFU_ORTHOLOGUE AFUA_5G01830)-RELATED"/>
    <property type="match status" value="1"/>
</dbReference>
<dbReference type="SUPFAM" id="SSF51445">
    <property type="entry name" value="(Trans)glycosidases"/>
    <property type="match status" value="1"/>
</dbReference>
<dbReference type="eggNOG" id="COG2730">
    <property type="taxonomic scope" value="Bacteria"/>
</dbReference>
<feature type="chain" id="PRO_5001695628" description="Glycosyl hydrolase family 5" evidence="8">
    <location>
        <begin position="24"/>
        <end position="476"/>
    </location>
</feature>
<dbReference type="Pfam" id="PF00150">
    <property type="entry name" value="Cellulase"/>
    <property type="match status" value="1"/>
</dbReference>
<evidence type="ECO:0000256" key="2">
    <source>
        <dbReference type="ARBA" id="ARBA00022801"/>
    </source>
</evidence>
<dbReference type="Pfam" id="PF13004">
    <property type="entry name" value="BACON"/>
    <property type="match status" value="1"/>
</dbReference>
<evidence type="ECO:0008006" key="13">
    <source>
        <dbReference type="Google" id="ProtNLM"/>
    </source>
</evidence>
<dbReference type="GO" id="GO:0005576">
    <property type="term" value="C:extracellular region"/>
    <property type="evidence" value="ECO:0007669"/>
    <property type="project" value="TreeGrafter"/>
</dbReference>
<evidence type="ECO:0000256" key="1">
    <source>
        <dbReference type="ARBA" id="ARBA00005641"/>
    </source>
</evidence>
<comment type="caution">
    <text evidence="11">The sequence shown here is derived from an EMBL/GenBank/DDBJ whole genome shotgun (WGS) entry which is preliminary data.</text>
</comment>
<evidence type="ECO:0000256" key="5">
    <source>
        <dbReference type="ARBA" id="ARBA00023295"/>
    </source>
</evidence>
<evidence type="ECO:0000259" key="9">
    <source>
        <dbReference type="Pfam" id="PF00150"/>
    </source>
</evidence>
<dbReference type="InterPro" id="IPR013783">
    <property type="entry name" value="Ig-like_fold"/>
</dbReference>
<dbReference type="AlphaFoldDB" id="A0A074KXX5"/>
<keyword evidence="2 7" id="KW-0378">Hydrolase</keyword>
<dbReference type="GO" id="GO:0009986">
    <property type="term" value="C:cell surface"/>
    <property type="evidence" value="ECO:0007669"/>
    <property type="project" value="TreeGrafter"/>
</dbReference>
<dbReference type="GO" id="GO:0008422">
    <property type="term" value="F:beta-glucosidase activity"/>
    <property type="evidence" value="ECO:0007669"/>
    <property type="project" value="TreeGrafter"/>
</dbReference>
<keyword evidence="8" id="KW-0732">Signal</keyword>
<protein>
    <recommendedName>
        <fullName evidence="13">Glycosyl hydrolase family 5</fullName>
    </recommendedName>
</protein>
<keyword evidence="6" id="KW-0624">Polysaccharide degradation</keyword>
<dbReference type="InterPro" id="IPR001547">
    <property type="entry name" value="Glyco_hydro_5"/>
</dbReference>
<reference evidence="11 12" key="1">
    <citation type="submission" date="2014-04" db="EMBL/GenBank/DDBJ databases">
        <title>Characterization and application of a salt tolerant electro-active bacterium.</title>
        <authorList>
            <person name="Yang L."/>
            <person name="Wei S."/>
            <person name="Tay Q.X.M."/>
        </authorList>
    </citation>
    <scope>NUCLEOTIDE SEQUENCE [LARGE SCALE GENOMIC DNA]</scope>
    <source>
        <strain evidence="11 12">LY1</strain>
    </source>
</reference>
<evidence type="ECO:0000256" key="7">
    <source>
        <dbReference type="RuleBase" id="RU361153"/>
    </source>
</evidence>
<dbReference type="Gene3D" id="2.60.40.10">
    <property type="entry name" value="Immunoglobulins"/>
    <property type="match status" value="1"/>
</dbReference>
<accession>A0A074KXX5</accession>
<dbReference type="Gene3D" id="3.20.20.80">
    <property type="entry name" value="Glycosidases"/>
    <property type="match status" value="1"/>
</dbReference>
<comment type="similarity">
    <text evidence="1 7">Belongs to the glycosyl hydrolase 5 (cellulase A) family.</text>
</comment>
<evidence type="ECO:0000256" key="6">
    <source>
        <dbReference type="ARBA" id="ARBA00023326"/>
    </source>
</evidence>